<evidence type="ECO:0000256" key="6">
    <source>
        <dbReference type="SAM" id="SignalP"/>
    </source>
</evidence>
<comment type="caution">
    <text evidence="8">The sequence shown here is derived from an EMBL/GenBank/DDBJ whole genome shotgun (WGS) entry which is preliminary data.</text>
</comment>
<keyword evidence="3 6" id="KW-0732">Signal</keyword>
<dbReference type="InterPro" id="IPR014755">
    <property type="entry name" value="Cu-Rt/internalin_Ig-like"/>
</dbReference>
<feature type="transmembrane region" description="Helical" evidence="5">
    <location>
        <begin position="143"/>
        <end position="167"/>
    </location>
</feature>
<keyword evidence="5" id="KW-0472">Membrane</keyword>
<dbReference type="InterPro" id="IPR032694">
    <property type="entry name" value="CopC/D"/>
</dbReference>
<name>A0ABP5ENA8_9ACTN</name>
<dbReference type="Pfam" id="PF04234">
    <property type="entry name" value="CopC"/>
    <property type="match status" value="1"/>
</dbReference>
<sequence>MAALRRLAALPPLALLGVLLIAGPAAAHAKLVGTSPGPGAGTAPSTVSLTFDEPVADEGATVLVTSPDGASVTSGAAAVTGAVVTVPLKHLTATGAYRVSWRVVSDDGHPVSGQWQFAVTALAAADPAAAPAGPAGDPPTNWWVAHLLHLAIGAGIVITGGWLMVVLTRPPKARRGPA</sequence>
<feature type="chain" id="PRO_5045161428" description="CopC domain-containing protein" evidence="6">
    <location>
        <begin position="30"/>
        <end position="178"/>
    </location>
</feature>
<feature type="domain" description="CopC" evidence="7">
    <location>
        <begin position="28"/>
        <end position="119"/>
    </location>
</feature>
<evidence type="ECO:0000259" key="7">
    <source>
        <dbReference type="Pfam" id="PF04234"/>
    </source>
</evidence>
<organism evidence="8 9">
    <name type="scientific">Catenulispora subtropica</name>
    <dbReference type="NCBI Taxonomy" id="450798"/>
    <lineage>
        <taxon>Bacteria</taxon>
        <taxon>Bacillati</taxon>
        <taxon>Actinomycetota</taxon>
        <taxon>Actinomycetes</taxon>
        <taxon>Catenulisporales</taxon>
        <taxon>Catenulisporaceae</taxon>
        <taxon>Catenulispora</taxon>
    </lineage>
</organism>
<evidence type="ECO:0000256" key="3">
    <source>
        <dbReference type="ARBA" id="ARBA00022729"/>
    </source>
</evidence>
<dbReference type="PANTHER" id="PTHR34820">
    <property type="entry name" value="INNER MEMBRANE PROTEIN YEBZ"/>
    <property type="match status" value="1"/>
</dbReference>
<evidence type="ECO:0000256" key="4">
    <source>
        <dbReference type="ARBA" id="ARBA00023008"/>
    </source>
</evidence>
<dbReference type="InterPro" id="IPR007348">
    <property type="entry name" value="CopC_dom"/>
</dbReference>
<dbReference type="InterPro" id="IPR014756">
    <property type="entry name" value="Ig_E-set"/>
</dbReference>
<feature type="signal peptide" evidence="6">
    <location>
        <begin position="1"/>
        <end position="29"/>
    </location>
</feature>
<dbReference type="SUPFAM" id="SSF81296">
    <property type="entry name" value="E set domains"/>
    <property type="match status" value="1"/>
</dbReference>
<evidence type="ECO:0000256" key="5">
    <source>
        <dbReference type="SAM" id="Phobius"/>
    </source>
</evidence>
<proteinExistence type="predicted"/>
<reference evidence="9" key="1">
    <citation type="journal article" date="2019" name="Int. J. Syst. Evol. Microbiol.">
        <title>The Global Catalogue of Microorganisms (GCM) 10K type strain sequencing project: providing services to taxonomists for standard genome sequencing and annotation.</title>
        <authorList>
            <consortium name="The Broad Institute Genomics Platform"/>
            <consortium name="The Broad Institute Genome Sequencing Center for Infectious Disease"/>
            <person name="Wu L."/>
            <person name="Ma J."/>
        </authorList>
    </citation>
    <scope>NUCLEOTIDE SEQUENCE [LARGE SCALE GENOMIC DNA]</scope>
    <source>
        <strain evidence="9">JCM 16013</strain>
    </source>
</reference>
<dbReference type="EMBL" id="BAAAQM010000069">
    <property type="protein sequence ID" value="GAA2000680.1"/>
    <property type="molecule type" value="Genomic_DNA"/>
</dbReference>
<protein>
    <recommendedName>
        <fullName evidence="7">CopC domain-containing protein</fullName>
    </recommendedName>
</protein>
<keyword evidence="2" id="KW-0479">Metal-binding</keyword>
<dbReference type="PANTHER" id="PTHR34820:SF4">
    <property type="entry name" value="INNER MEMBRANE PROTEIN YEBZ"/>
    <property type="match status" value="1"/>
</dbReference>
<gene>
    <name evidence="8" type="ORF">GCM10009838_77800</name>
</gene>
<keyword evidence="9" id="KW-1185">Reference proteome</keyword>
<dbReference type="Gene3D" id="2.60.40.1220">
    <property type="match status" value="1"/>
</dbReference>
<comment type="subcellular location">
    <subcellularLocation>
        <location evidence="1">Cell envelope</location>
    </subcellularLocation>
</comment>
<keyword evidence="5" id="KW-1133">Transmembrane helix</keyword>
<dbReference type="Proteomes" id="UP001499854">
    <property type="component" value="Unassembled WGS sequence"/>
</dbReference>
<evidence type="ECO:0000256" key="1">
    <source>
        <dbReference type="ARBA" id="ARBA00004196"/>
    </source>
</evidence>
<evidence type="ECO:0000313" key="9">
    <source>
        <dbReference type="Proteomes" id="UP001499854"/>
    </source>
</evidence>
<keyword evidence="4" id="KW-0186">Copper</keyword>
<evidence type="ECO:0000313" key="8">
    <source>
        <dbReference type="EMBL" id="GAA2000680.1"/>
    </source>
</evidence>
<keyword evidence="5" id="KW-0812">Transmembrane</keyword>
<accession>A0ABP5ENA8</accession>
<evidence type="ECO:0000256" key="2">
    <source>
        <dbReference type="ARBA" id="ARBA00022723"/>
    </source>
</evidence>
<dbReference type="RefSeq" id="WP_344662222.1">
    <property type="nucleotide sequence ID" value="NZ_BAAAQM010000069.1"/>
</dbReference>